<dbReference type="PROSITE" id="PS51257">
    <property type="entry name" value="PROKAR_LIPOPROTEIN"/>
    <property type="match status" value="1"/>
</dbReference>
<keyword evidence="3 5" id="KW-0732">Signal</keyword>
<dbReference type="InterPro" id="IPR018247">
    <property type="entry name" value="EF_Hand_1_Ca_BS"/>
</dbReference>
<keyword evidence="8" id="KW-1185">Reference proteome</keyword>
<dbReference type="AlphaFoldDB" id="A0A3S9VYL6"/>
<evidence type="ECO:0000313" key="7">
    <source>
        <dbReference type="EMBL" id="AZS31636.1"/>
    </source>
</evidence>
<dbReference type="GO" id="GO:0009289">
    <property type="term" value="C:pilus"/>
    <property type="evidence" value="ECO:0007669"/>
    <property type="project" value="UniProtKB-SubCell"/>
</dbReference>
<dbReference type="PROSITE" id="PS00018">
    <property type="entry name" value="EF_HAND_1"/>
    <property type="match status" value="1"/>
</dbReference>
<evidence type="ECO:0000256" key="5">
    <source>
        <dbReference type="SAM" id="SignalP"/>
    </source>
</evidence>
<evidence type="ECO:0000256" key="4">
    <source>
        <dbReference type="ARBA" id="ARBA00023263"/>
    </source>
</evidence>
<feature type="signal peptide" evidence="5">
    <location>
        <begin position="1"/>
        <end position="19"/>
    </location>
</feature>
<evidence type="ECO:0000259" key="6">
    <source>
        <dbReference type="Pfam" id="PF06321"/>
    </source>
</evidence>
<dbReference type="InterPro" id="IPR029141">
    <property type="entry name" value="FimA_N"/>
</dbReference>
<comment type="subcellular location">
    <subcellularLocation>
        <location evidence="1">Fimbrium</location>
    </subcellularLocation>
</comment>
<dbReference type="Gene3D" id="2.60.40.2580">
    <property type="match status" value="1"/>
</dbReference>
<organism evidence="7 8">
    <name type="scientific">Butyricimonas faecalis</name>
    <dbReference type="NCBI Taxonomy" id="2093856"/>
    <lineage>
        <taxon>Bacteria</taxon>
        <taxon>Pseudomonadati</taxon>
        <taxon>Bacteroidota</taxon>
        <taxon>Bacteroidia</taxon>
        <taxon>Bacteroidales</taxon>
        <taxon>Odoribacteraceae</taxon>
        <taxon>Butyricimonas</taxon>
    </lineage>
</organism>
<evidence type="ECO:0000256" key="1">
    <source>
        <dbReference type="ARBA" id="ARBA00004561"/>
    </source>
</evidence>
<accession>A0A3S9VYL6</accession>
<protein>
    <submittedName>
        <fullName evidence="7">DUF4906 domain-containing protein</fullName>
    </submittedName>
</protein>
<dbReference type="Pfam" id="PF06321">
    <property type="entry name" value="P_gingi_FimA"/>
    <property type="match status" value="1"/>
</dbReference>
<dbReference type="KEGG" id="buy:D8S85_20165"/>
<evidence type="ECO:0000256" key="3">
    <source>
        <dbReference type="ARBA" id="ARBA00022729"/>
    </source>
</evidence>
<name>A0A3S9VYL6_9BACT</name>
<feature type="domain" description="Major fimbrial subunit protein N-terminal" evidence="6">
    <location>
        <begin position="32"/>
        <end position="155"/>
    </location>
</feature>
<reference evidence="7 8" key="1">
    <citation type="submission" date="2018-10" db="EMBL/GenBank/DDBJ databases">
        <title>Butyricimonas faecalis sp. nov., isolated from human faeces and emended description of the genus Butyricimonas.</title>
        <authorList>
            <person name="Le Roy T."/>
            <person name="Van der Smissen P."/>
            <person name="Paquot A."/>
            <person name="Delzenne N."/>
            <person name="Muccioli G."/>
            <person name="Collet J.-F."/>
            <person name="Cani P.D."/>
        </authorList>
    </citation>
    <scope>NUCLEOTIDE SEQUENCE [LARGE SCALE GENOMIC DNA]</scope>
    <source>
        <strain evidence="7 8">H184</strain>
    </source>
</reference>
<evidence type="ECO:0000313" key="8">
    <source>
        <dbReference type="Proteomes" id="UP000270673"/>
    </source>
</evidence>
<evidence type="ECO:0000256" key="2">
    <source>
        <dbReference type="ARBA" id="ARBA00006011"/>
    </source>
</evidence>
<dbReference type="EMBL" id="CP032819">
    <property type="protein sequence ID" value="AZS31636.1"/>
    <property type="molecule type" value="Genomic_DNA"/>
</dbReference>
<sequence>MKKCIYLLCVLSFVLTACQEDKFGSKENSGSAALKLKFNTSSNLSRAVSSDEEEQRIQNVYVFIFNQDGTRVFGQFYNGINANGTHQIEIKNIPAGSGKIIAVVANINLDIFDMTTATLDAITAYPDLLALTSRMQDKFIERGAQFLMSGTTAADLTANTTNPVNVSLKRVDVKIRFNVTTAEGVTFTPLDWQVVTVPRVVSVLPTEVQGLFEFGGNYFDSSWNNFEISMTGANTFAFYIPENKVDVRKAIPATGTYAEQYALREKQEKTPNNDGTVTNGAYEYADERATFVKFKGNIFYTIGSGKEVSADVTYTVHLGAVNGVNDYNSLRNHFYTYNVKIVSVDDIIVEVESGEEAQEPSPGSEGDVVFAKKVLEFDAHNEVFKTVFHQSDIDQSLTWNISTPFSKGAEDENPKDYEWICFRINTKSRTTYSGDFTRFKGDNGVYTDAELTIPGYSHPLDKYMADINSGNDKMLNIKQLVSVLKECKRRYLANNGAVSGTLFDSADEIVFTTFLRDFYYEVNPENTSETVENGLWKKFVNTEKRVLNILSNLQYSADRVSTKTTALYSIRQASIQTMYNKEAAENFTAWGTEAIQDEDRYRFETTTTRDNRTYDDKDNGRANTINMWMANSGSEKWDTYIDYTTWEMKPAYNAAKYRCMRLNRDMNGDGQIDENEVQWYLASINQLTDLWIGENSFDPQARLYKRSTWEEDLQWYASSTVLEKNSSRVGGIISGYYVYRDNPDILWSSEGSSVGLLTGAGAIDDAIVYYRCVRNLGVPKNAAKEVRPDDFAIYDETTRTITLTRLDAKSIRGFKTTEELADHNERDVRGYNKPWKAFKINPTTHGNALSWQTIMARSQPGATNPVCPKGWRVPNQRELALMYSRMPRNSTSWPLTDHFAKSSFSFNPTGGNRIGFSVKNEGGVFYLLHNKSDEVGGVRCVQDVD</sequence>
<gene>
    <name evidence="7" type="ORF">D8S85_20165</name>
</gene>
<dbReference type="RefSeq" id="WP_106624065.1">
    <property type="nucleotide sequence ID" value="NZ_CP032819.1"/>
</dbReference>
<dbReference type="OrthoDB" id="1044266at2"/>
<keyword evidence="4" id="KW-0281">Fimbrium</keyword>
<dbReference type="Proteomes" id="UP000270673">
    <property type="component" value="Chromosome"/>
</dbReference>
<comment type="similarity">
    <text evidence="2">Belongs to the bacteroidetes fimbrillin superfamily. FimA/Mfa1 family.</text>
</comment>
<proteinExistence type="inferred from homology"/>
<feature type="chain" id="PRO_5019108012" evidence="5">
    <location>
        <begin position="20"/>
        <end position="945"/>
    </location>
</feature>